<evidence type="ECO:0000313" key="1">
    <source>
        <dbReference type="EMBL" id="KAI3725201.1"/>
    </source>
</evidence>
<reference evidence="1 2" key="2">
    <citation type="journal article" date="2022" name="Mol. Ecol. Resour.">
        <title>The genomes of chicory, endive, great burdock and yacon provide insights into Asteraceae paleo-polyploidization history and plant inulin production.</title>
        <authorList>
            <person name="Fan W."/>
            <person name="Wang S."/>
            <person name="Wang H."/>
            <person name="Wang A."/>
            <person name="Jiang F."/>
            <person name="Liu H."/>
            <person name="Zhao H."/>
            <person name="Xu D."/>
            <person name="Zhang Y."/>
        </authorList>
    </citation>
    <scope>NUCLEOTIDE SEQUENCE [LARGE SCALE GENOMIC DNA]</scope>
    <source>
        <strain evidence="2">cv. Yunnan</strain>
        <tissue evidence="1">Leaves</tissue>
    </source>
</reference>
<proteinExistence type="predicted"/>
<keyword evidence="2" id="KW-1185">Reference proteome</keyword>
<gene>
    <name evidence="1" type="ORF">L1987_64979</name>
</gene>
<protein>
    <submittedName>
        <fullName evidence="1">Uncharacterized protein</fullName>
    </submittedName>
</protein>
<reference evidence="2" key="1">
    <citation type="journal article" date="2022" name="Mol. Ecol. Resour.">
        <title>The genomes of chicory, endive, great burdock and yacon provide insights into Asteraceae palaeo-polyploidization history and plant inulin production.</title>
        <authorList>
            <person name="Fan W."/>
            <person name="Wang S."/>
            <person name="Wang H."/>
            <person name="Wang A."/>
            <person name="Jiang F."/>
            <person name="Liu H."/>
            <person name="Zhao H."/>
            <person name="Xu D."/>
            <person name="Zhang Y."/>
        </authorList>
    </citation>
    <scope>NUCLEOTIDE SEQUENCE [LARGE SCALE GENOMIC DNA]</scope>
    <source>
        <strain evidence="2">cv. Yunnan</strain>
    </source>
</reference>
<dbReference type="Proteomes" id="UP001056120">
    <property type="component" value="Linkage Group LG22"/>
</dbReference>
<evidence type="ECO:0000313" key="2">
    <source>
        <dbReference type="Proteomes" id="UP001056120"/>
    </source>
</evidence>
<accession>A0ACB9BT59</accession>
<name>A0ACB9BT59_9ASTR</name>
<sequence>MSFIKDDLECFHPDDLEEMDIQHSHAMLSLRAKQFYTRTGRPIPSNNSNTIVGQAYQGQASQGNTRPTQTATCAAVGITEFDWRFQYEDLPANNQALMADTTEIPPQVYEHLCSQACIDKVLGYRKHNQNLIDQNEEFHQMKFEFKKIDDLLVKLKATRAKLVEQKVHVDNLGFQAEKPYNAVPPHADYVAIHEPNFILSNLEHANRNLDPSKEEPFIFQPASTAVQATPKHKPIYRRTPTEKPTFNRKVKKEKHVSVEPSAASKYVANHVKLKKPRTKPSTATKFASDHVKPSAATKFAVDQPKSSAAKFATAQAKPLTTKATFAADRIKSSGKPPQQWKAKSTVPQSIIIGSDSKGGSVTGQGTMSNERMSIKRVNFVKELDFNLMSVSQICNQKHWMRFTDKECFVLSLGLSKPHPEKILLIAQRKDNLYELDVNEVTSSGSVSWFCPWHQLMNQLSGTED</sequence>
<comment type="caution">
    <text evidence="1">The sequence shown here is derived from an EMBL/GenBank/DDBJ whole genome shotgun (WGS) entry which is preliminary data.</text>
</comment>
<organism evidence="1 2">
    <name type="scientific">Smallanthus sonchifolius</name>
    <dbReference type="NCBI Taxonomy" id="185202"/>
    <lineage>
        <taxon>Eukaryota</taxon>
        <taxon>Viridiplantae</taxon>
        <taxon>Streptophyta</taxon>
        <taxon>Embryophyta</taxon>
        <taxon>Tracheophyta</taxon>
        <taxon>Spermatophyta</taxon>
        <taxon>Magnoliopsida</taxon>
        <taxon>eudicotyledons</taxon>
        <taxon>Gunneridae</taxon>
        <taxon>Pentapetalae</taxon>
        <taxon>asterids</taxon>
        <taxon>campanulids</taxon>
        <taxon>Asterales</taxon>
        <taxon>Asteraceae</taxon>
        <taxon>Asteroideae</taxon>
        <taxon>Heliantheae alliance</taxon>
        <taxon>Millerieae</taxon>
        <taxon>Smallanthus</taxon>
    </lineage>
</organism>
<dbReference type="EMBL" id="CM042039">
    <property type="protein sequence ID" value="KAI3725201.1"/>
    <property type="molecule type" value="Genomic_DNA"/>
</dbReference>